<gene>
    <name evidence="1" type="ORF">NDU88_005547</name>
</gene>
<dbReference type="EMBL" id="JANPWB010000012">
    <property type="protein sequence ID" value="KAJ1117347.1"/>
    <property type="molecule type" value="Genomic_DNA"/>
</dbReference>
<sequence length="73" mass="8305">MTDHAQETTMDHILQKILAVGRRLEGMDIMMTSLMEERKLMHLETSGFQSRVTSLEQRVTKVEAQAAFAPGRD</sequence>
<name>A0AAV7NRT3_PLEWA</name>
<accession>A0AAV7NRT3</accession>
<dbReference type="Proteomes" id="UP001066276">
    <property type="component" value="Chromosome 8"/>
</dbReference>
<comment type="caution">
    <text evidence="1">The sequence shown here is derived from an EMBL/GenBank/DDBJ whole genome shotgun (WGS) entry which is preliminary data.</text>
</comment>
<reference evidence="1" key="1">
    <citation type="journal article" date="2022" name="bioRxiv">
        <title>Sequencing and chromosome-scale assembly of the giantPleurodeles waltlgenome.</title>
        <authorList>
            <person name="Brown T."/>
            <person name="Elewa A."/>
            <person name="Iarovenko S."/>
            <person name="Subramanian E."/>
            <person name="Araus A.J."/>
            <person name="Petzold A."/>
            <person name="Susuki M."/>
            <person name="Suzuki K.-i.T."/>
            <person name="Hayashi T."/>
            <person name="Toyoda A."/>
            <person name="Oliveira C."/>
            <person name="Osipova E."/>
            <person name="Leigh N.D."/>
            <person name="Simon A."/>
            <person name="Yun M.H."/>
        </authorList>
    </citation>
    <scope>NUCLEOTIDE SEQUENCE</scope>
    <source>
        <strain evidence="1">20211129_DDA</strain>
        <tissue evidence="1">Liver</tissue>
    </source>
</reference>
<evidence type="ECO:0000313" key="2">
    <source>
        <dbReference type="Proteomes" id="UP001066276"/>
    </source>
</evidence>
<dbReference type="AlphaFoldDB" id="A0AAV7NRT3"/>
<proteinExistence type="predicted"/>
<protein>
    <submittedName>
        <fullName evidence="1">Uncharacterized protein</fullName>
    </submittedName>
</protein>
<keyword evidence="2" id="KW-1185">Reference proteome</keyword>
<organism evidence="1 2">
    <name type="scientific">Pleurodeles waltl</name>
    <name type="common">Iberian ribbed newt</name>
    <dbReference type="NCBI Taxonomy" id="8319"/>
    <lineage>
        <taxon>Eukaryota</taxon>
        <taxon>Metazoa</taxon>
        <taxon>Chordata</taxon>
        <taxon>Craniata</taxon>
        <taxon>Vertebrata</taxon>
        <taxon>Euteleostomi</taxon>
        <taxon>Amphibia</taxon>
        <taxon>Batrachia</taxon>
        <taxon>Caudata</taxon>
        <taxon>Salamandroidea</taxon>
        <taxon>Salamandridae</taxon>
        <taxon>Pleurodelinae</taxon>
        <taxon>Pleurodeles</taxon>
    </lineage>
</organism>
<evidence type="ECO:0000313" key="1">
    <source>
        <dbReference type="EMBL" id="KAJ1117347.1"/>
    </source>
</evidence>